<dbReference type="Proteomes" id="UP000006241">
    <property type="component" value="Unassembled WGS sequence"/>
</dbReference>
<sequence length="140" mass="16677">MAKELKFRNVDLASFMELKKSQDSFQSKIDEYLASKPKGRKPFALPDYLENINLDNLEPSVEVVRDDLKNLNDEYNKENLSKYIVVCNNYASPKIGYPYQQYFDEEIKKRCRHWCNRFNTANYAFQLLTSKRYKLKPVKE</sequence>
<evidence type="ECO:0000313" key="1">
    <source>
        <dbReference type="EMBL" id="EEI93378.1"/>
    </source>
</evidence>
<gene>
    <name evidence="1" type="ORF">HMPREF0765_1051</name>
</gene>
<organism evidence="1 2">
    <name type="scientific">Sphingobacterium spiritivorum ATCC 33300</name>
    <dbReference type="NCBI Taxonomy" id="525372"/>
    <lineage>
        <taxon>Bacteria</taxon>
        <taxon>Pseudomonadati</taxon>
        <taxon>Bacteroidota</taxon>
        <taxon>Sphingobacteriia</taxon>
        <taxon>Sphingobacteriales</taxon>
        <taxon>Sphingobacteriaceae</taxon>
        <taxon>Sphingobacterium</taxon>
    </lineage>
</organism>
<proteinExistence type="predicted"/>
<comment type="caution">
    <text evidence="1">The sequence shown here is derived from an EMBL/GenBank/DDBJ whole genome shotgun (WGS) entry which is preliminary data.</text>
</comment>
<dbReference type="AlphaFoldDB" id="C2FUP5"/>
<protein>
    <submittedName>
        <fullName evidence="1">Uncharacterized protein</fullName>
    </submittedName>
</protein>
<reference evidence="1 2" key="1">
    <citation type="submission" date="2009-01" db="EMBL/GenBank/DDBJ databases">
        <authorList>
            <person name="Qin X."/>
            <person name="Bachman B."/>
            <person name="Battles P."/>
            <person name="Bell A."/>
            <person name="Bess C."/>
            <person name="Bickham C."/>
            <person name="Chaboub L."/>
            <person name="Chen D."/>
            <person name="Coyle M."/>
            <person name="Deiros D.R."/>
            <person name="Dinh H."/>
            <person name="Forbes L."/>
            <person name="Fowler G."/>
            <person name="Francisco L."/>
            <person name="Fu Q."/>
            <person name="Gubbala S."/>
            <person name="Hale W."/>
            <person name="Han Y."/>
            <person name="Hemphill L."/>
            <person name="Highlander S.K."/>
            <person name="Hirani K."/>
            <person name="Hogues M."/>
            <person name="Jackson L."/>
            <person name="Jakkamsetti A."/>
            <person name="Javaid M."/>
            <person name="Jiang H."/>
            <person name="Korchina V."/>
            <person name="Kovar C."/>
            <person name="Lara F."/>
            <person name="Lee S."/>
            <person name="Mata R."/>
            <person name="Mathew T."/>
            <person name="Moen C."/>
            <person name="Morales K."/>
            <person name="Munidasa M."/>
            <person name="Nazareth L."/>
            <person name="Ngo R."/>
            <person name="Nguyen L."/>
            <person name="Okwuonu G."/>
            <person name="Ongeri F."/>
            <person name="Patil S."/>
            <person name="Petrosino J."/>
            <person name="Pham C."/>
            <person name="Pham P."/>
            <person name="Pu L.-L."/>
            <person name="Puazo M."/>
            <person name="Raj R."/>
            <person name="Reid J."/>
            <person name="Rouhana J."/>
            <person name="Saada N."/>
            <person name="Shang Y."/>
            <person name="Simmons D."/>
            <person name="Thornton R."/>
            <person name="Warren J."/>
            <person name="Weissenberger G."/>
            <person name="Zhang J."/>
            <person name="Zhang L."/>
            <person name="Zhou C."/>
            <person name="Zhu D."/>
            <person name="Muzny D."/>
            <person name="Worley K."/>
            <person name="Gibbs R."/>
        </authorList>
    </citation>
    <scope>NUCLEOTIDE SEQUENCE [LARGE SCALE GENOMIC DNA]</scope>
    <source>
        <strain evidence="1 2">ATCC 33300</strain>
    </source>
</reference>
<evidence type="ECO:0000313" key="2">
    <source>
        <dbReference type="Proteomes" id="UP000006241"/>
    </source>
</evidence>
<dbReference type="RefSeq" id="WP_003006332.1">
    <property type="nucleotide sequence ID" value="NZ_GG668631.1"/>
</dbReference>
<accession>C2FUP5</accession>
<dbReference type="EMBL" id="ACHB01000025">
    <property type="protein sequence ID" value="EEI93378.1"/>
    <property type="molecule type" value="Genomic_DNA"/>
</dbReference>
<dbReference type="HOGENOM" id="CLU_1833942_0_0_10"/>
<name>C2FUP5_SPHSI</name>